<protein>
    <submittedName>
        <fullName evidence="2">Uncharacterized protein</fullName>
    </submittedName>
</protein>
<dbReference type="AlphaFoldDB" id="A0A5E4BTW2"/>
<keyword evidence="3" id="KW-1185">Reference proteome</keyword>
<evidence type="ECO:0000313" key="3">
    <source>
        <dbReference type="Proteomes" id="UP000335636"/>
    </source>
</evidence>
<dbReference type="EMBL" id="CABDUW010000623">
    <property type="protein sequence ID" value="VTJ72470.1"/>
    <property type="molecule type" value="Genomic_DNA"/>
</dbReference>
<name>A0A5E4BTW2_MARMO</name>
<evidence type="ECO:0000313" key="1">
    <source>
        <dbReference type="EMBL" id="KAF7470050.1"/>
    </source>
</evidence>
<dbReference type="EMBL" id="WJEC01007567">
    <property type="protein sequence ID" value="KAF7470050.1"/>
    <property type="molecule type" value="Genomic_DNA"/>
</dbReference>
<gene>
    <name evidence="1" type="ORF">GHT09_018558</name>
    <name evidence="2" type="ORF">MONAX_5E021316</name>
</gene>
<sequence>MGDGKKVISLADNHLLLWDLQESSSQAVEKEKPRNLKWYPRAWRALLGGGRRRAAGRGDFLSEAALYLSVPVQLTQPFSLVVPSCCHKSPSTLWARADPRNDLS</sequence>
<organism evidence="2 3">
    <name type="scientific">Marmota monax</name>
    <name type="common">Woodchuck</name>
    <dbReference type="NCBI Taxonomy" id="9995"/>
    <lineage>
        <taxon>Eukaryota</taxon>
        <taxon>Metazoa</taxon>
        <taxon>Chordata</taxon>
        <taxon>Craniata</taxon>
        <taxon>Vertebrata</taxon>
        <taxon>Euteleostomi</taxon>
        <taxon>Mammalia</taxon>
        <taxon>Eutheria</taxon>
        <taxon>Euarchontoglires</taxon>
        <taxon>Glires</taxon>
        <taxon>Rodentia</taxon>
        <taxon>Sciuromorpha</taxon>
        <taxon>Sciuridae</taxon>
        <taxon>Xerinae</taxon>
        <taxon>Marmotini</taxon>
        <taxon>Marmota</taxon>
    </lineage>
</organism>
<proteinExistence type="predicted"/>
<dbReference type="Proteomes" id="UP000335636">
    <property type="component" value="Unassembled WGS sequence"/>
</dbReference>
<accession>A0A5E4BTW2</accession>
<evidence type="ECO:0000313" key="2">
    <source>
        <dbReference type="EMBL" id="VTJ72470.1"/>
    </source>
</evidence>
<dbReference type="Proteomes" id="UP000662637">
    <property type="component" value="Unassembled WGS sequence"/>
</dbReference>
<reference evidence="1" key="2">
    <citation type="submission" date="2020-08" db="EMBL/GenBank/DDBJ databases">
        <authorList>
            <person name="Shumante A."/>
            <person name="Zimin A.V."/>
            <person name="Puiu D."/>
            <person name="Salzberg S.L."/>
        </authorList>
    </citation>
    <scope>NUCLEOTIDE SEQUENCE</scope>
    <source>
        <strain evidence="1">WC2-LM</strain>
        <tissue evidence="1">Liver</tissue>
    </source>
</reference>
<reference evidence="2 3" key="1">
    <citation type="submission" date="2019-04" db="EMBL/GenBank/DDBJ databases">
        <authorList>
            <person name="Alioto T."/>
            <person name="Alioto T."/>
        </authorList>
    </citation>
    <scope>NUCLEOTIDE SEQUENCE [LARGE SCALE GENOMIC DNA]</scope>
</reference>